<evidence type="ECO:0000256" key="4">
    <source>
        <dbReference type="SAM" id="MobiDB-lite"/>
    </source>
</evidence>
<dbReference type="SUPFAM" id="SSF53067">
    <property type="entry name" value="Actin-like ATPase domain"/>
    <property type="match status" value="1"/>
</dbReference>
<name>A0A7J7IVG3_BUGNE</name>
<dbReference type="Proteomes" id="UP000593567">
    <property type="component" value="Unassembled WGS sequence"/>
</dbReference>
<feature type="compositionally biased region" description="Low complexity" evidence="4">
    <location>
        <begin position="86"/>
        <end position="104"/>
    </location>
</feature>
<dbReference type="OrthoDB" id="6278781at2759"/>
<evidence type="ECO:0000256" key="1">
    <source>
        <dbReference type="ARBA" id="ARBA00009156"/>
    </source>
</evidence>
<gene>
    <name evidence="6" type="ORF">EB796_024308</name>
</gene>
<evidence type="ECO:0000259" key="5">
    <source>
        <dbReference type="Pfam" id="PF00370"/>
    </source>
</evidence>
<keyword evidence="7" id="KW-1185">Reference proteome</keyword>
<dbReference type="GO" id="GO:0016301">
    <property type="term" value="F:kinase activity"/>
    <property type="evidence" value="ECO:0007669"/>
    <property type="project" value="UniProtKB-KW"/>
</dbReference>
<protein>
    <submittedName>
        <fullName evidence="6">GK5</fullName>
    </submittedName>
</protein>
<comment type="similarity">
    <text evidence="1">Belongs to the FGGY kinase family.</text>
</comment>
<dbReference type="InterPro" id="IPR018484">
    <property type="entry name" value="FGGY_N"/>
</dbReference>
<feature type="compositionally biased region" description="Polar residues" evidence="4">
    <location>
        <begin position="73"/>
        <end position="85"/>
    </location>
</feature>
<accession>A0A7J7IVG3</accession>
<evidence type="ECO:0000313" key="7">
    <source>
        <dbReference type="Proteomes" id="UP000593567"/>
    </source>
</evidence>
<feature type="compositionally biased region" description="Polar residues" evidence="4">
    <location>
        <begin position="1"/>
        <end position="12"/>
    </location>
</feature>
<dbReference type="GO" id="GO:0046167">
    <property type="term" value="P:glycerol-3-phosphate biosynthetic process"/>
    <property type="evidence" value="ECO:0007669"/>
    <property type="project" value="TreeGrafter"/>
</dbReference>
<feature type="compositionally biased region" description="Polar residues" evidence="4">
    <location>
        <begin position="26"/>
        <end position="50"/>
    </location>
</feature>
<dbReference type="Pfam" id="PF00370">
    <property type="entry name" value="FGGY_N"/>
    <property type="match status" value="1"/>
</dbReference>
<organism evidence="6 7">
    <name type="scientific">Bugula neritina</name>
    <name type="common">Brown bryozoan</name>
    <name type="synonym">Sertularia neritina</name>
    <dbReference type="NCBI Taxonomy" id="10212"/>
    <lineage>
        <taxon>Eukaryota</taxon>
        <taxon>Metazoa</taxon>
        <taxon>Spiralia</taxon>
        <taxon>Lophotrochozoa</taxon>
        <taxon>Bryozoa</taxon>
        <taxon>Gymnolaemata</taxon>
        <taxon>Cheilostomatida</taxon>
        <taxon>Flustrina</taxon>
        <taxon>Buguloidea</taxon>
        <taxon>Bugulidae</taxon>
        <taxon>Bugula</taxon>
    </lineage>
</organism>
<dbReference type="GO" id="GO:0006641">
    <property type="term" value="P:triglyceride metabolic process"/>
    <property type="evidence" value="ECO:0007669"/>
    <property type="project" value="TreeGrafter"/>
</dbReference>
<comment type="caution">
    <text evidence="6">The sequence shown here is derived from an EMBL/GenBank/DDBJ whole genome shotgun (WGS) entry which is preliminary data.</text>
</comment>
<feature type="domain" description="Carbohydrate kinase FGGY N-terminal" evidence="5">
    <location>
        <begin position="145"/>
        <end position="270"/>
    </location>
</feature>
<dbReference type="GO" id="GO:0006071">
    <property type="term" value="P:glycerol metabolic process"/>
    <property type="evidence" value="ECO:0007669"/>
    <property type="project" value="TreeGrafter"/>
</dbReference>
<feature type="compositionally biased region" description="Basic and acidic residues" evidence="4">
    <location>
        <begin position="16"/>
        <end position="25"/>
    </location>
</feature>
<dbReference type="EMBL" id="VXIV02003404">
    <property type="protein sequence ID" value="KAF6017394.1"/>
    <property type="molecule type" value="Genomic_DNA"/>
</dbReference>
<dbReference type="GO" id="GO:0005739">
    <property type="term" value="C:mitochondrion"/>
    <property type="evidence" value="ECO:0007669"/>
    <property type="project" value="TreeGrafter"/>
</dbReference>
<proteinExistence type="inferred from homology"/>
<dbReference type="InterPro" id="IPR043129">
    <property type="entry name" value="ATPase_NBD"/>
</dbReference>
<keyword evidence="3" id="KW-0418">Kinase</keyword>
<reference evidence="6" key="1">
    <citation type="submission" date="2020-06" db="EMBL/GenBank/DDBJ databases">
        <title>Draft genome of Bugula neritina, a colonial animal packing powerful symbionts and potential medicines.</title>
        <authorList>
            <person name="Rayko M."/>
        </authorList>
    </citation>
    <scope>NUCLEOTIDE SEQUENCE [LARGE SCALE GENOMIC DNA]</scope>
    <source>
        <strain evidence="6">Kwan_BN1</strain>
    </source>
</reference>
<evidence type="ECO:0000256" key="2">
    <source>
        <dbReference type="ARBA" id="ARBA00022679"/>
    </source>
</evidence>
<dbReference type="AlphaFoldDB" id="A0A7J7IVG3"/>
<dbReference type="PANTHER" id="PTHR10196">
    <property type="entry name" value="SUGAR KINASE"/>
    <property type="match status" value="1"/>
</dbReference>
<dbReference type="PANTHER" id="PTHR10196:SF68">
    <property type="entry name" value="GLYCEROL KINASE 5-RELATED"/>
    <property type="match status" value="1"/>
</dbReference>
<evidence type="ECO:0000313" key="6">
    <source>
        <dbReference type="EMBL" id="KAF6017394.1"/>
    </source>
</evidence>
<keyword evidence="2" id="KW-0808">Transferase</keyword>
<sequence length="294" mass="31884">MEDNINTSNSNLVHPVKVDSSHKVSDQSVVTNTPSESISSNTKCTDSTGLQDLPIDKGNGVEFPVVNEDDSSNTESYETSTAEVRSSNNASSSSLDNTSDPSSSHASDEELSVSEESTDLRPNDVSSRPAESSTSNSIPLTQKFILVADVGSTIVRCHIYNKAAQLVSQAELKTKLIYPSAGAVELECDELWDKFLSVIKMALSDGDFNTADIACMGITTFRNSFVTWDRDTGKPFHNINMWQDKRTQAQTKAWNSSFTLAALKKGSGLLHSITGSQRFKAGYALKFMTQAVST</sequence>
<feature type="compositionally biased region" description="Polar residues" evidence="4">
    <location>
        <begin position="124"/>
        <end position="135"/>
    </location>
</feature>
<evidence type="ECO:0000256" key="3">
    <source>
        <dbReference type="ARBA" id="ARBA00022777"/>
    </source>
</evidence>
<dbReference type="Gene3D" id="3.30.420.40">
    <property type="match status" value="1"/>
</dbReference>
<feature type="region of interest" description="Disordered" evidence="4">
    <location>
        <begin position="1"/>
        <end position="135"/>
    </location>
</feature>